<evidence type="ECO:0000256" key="5">
    <source>
        <dbReference type="PIRSR" id="PIRSR602401-1"/>
    </source>
</evidence>
<feature type="binding site" description="axial binding residue" evidence="5">
    <location>
        <position position="449"/>
    </location>
    <ligand>
        <name>heme</name>
        <dbReference type="ChEBI" id="CHEBI:30413"/>
    </ligand>
    <ligandPart>
        <name>Fe</name>
        <dbReference type="ChEBI" id="CHEBI:18248"/>
    </ligandPart>
</feature>
<dbReference type="EMBL" id="KV460229">
    <property type="protein sequence ID" value="OBT96274.1"/>
    <property type="molecule type" value="Genomic_DNA"/>
</dbReference>
<evidence type="ECO:0000256" key="3">
    <source>
        <dbReference type="ARBA" id="ARBA00023002"/>
    </source>
</evidence>
<dbReference type="GO" id="GO:0016705">
    <property type="term" value="F:oxidoreductase activity, acting on paired donors, with incorporation or reduction of molecular oxygen"/>
    <property type="evidence" value="ECO:0007669"/>
    <property type="project" value="InterPro"/>
</dbReference>
<dbReference type="GO" id="GO:0004497">
    <property type="term" value="F:monooxygenase activity"/>
    <property type="evidence" value="ECO:0007669"/>
    <property type="project" value="UniProtKB-KW"/>
</dbReference>
<evidence type="ECO:0000313" key="8">
    <source>
        <dbReference type="EMBL" id="OBT96274.1"/>
    </source>
</evidence>
<dbReference type="Pfam" id="PF00067">
    <property type="entry name" value="p450"/>
    <property type="match status" value="1"/>
</dbReference>
<dbReference type="AlphaFoldDB" id="A0A1B8GKC6"/>
<dbReference type="InterPro" id="IPR036396">
    <property type="entry name" value="Cyt_P450_sf"/>
</dbReference>
<dbReference type="PRINTS" id="PR00385">
    <property type="entry name" value="P450"/>
</dbReference>
<evidence type="ECO:0000256" key="1">
    <source>
        <dbReference type="ARBA" id="ARBA00010617"/>
    </source>
</evidence>
<keyword evidence="2 5" id="KW-0479">Metal-binding</keyword>
<keyword evidence="4 5" id="KW-0408">Iron</keyword>
<keyword evidence="7" id="KW-0732">Signal</keyword>
<dbReference type="CDD" id="cd11065">
    <property type="entry name" value="CYP64-like"/>
    <property type="match status" value="1"/>
</dbReference>
<keyword evidence="5 6" id="KW-0349">Heme</keyword>
<proteinExistence type="inferred from homology"/>
<dbReference type="PANTHER" id="PTHR46300:SF11">
    <property type="entry name" value="OXIDOREDUCTASE, PUTATIVE-RELATED"/>
    <property type="match status" value="1"/>
</dbReference>
<evidence type="ECO:0000313" key="9">
    <source>
        <dbReference type="Proteomes" id="UP000091956"/>
    </source>
</evidence>
<dbReference type="PRINTS" id="PR00463">
    <property type="entry name" value="EP450I"/>
</dbReference>
<evidence type="ECO:0000256" key="7">
    <source>
        <dbReference type="SAM" id="SignalP"/>
    </source>
</evidence>
<gene>
    <name evidence="8" type="ORF">VE01_05831</name>
</gene>
<dbReference type="InterPro" id="IPR001128">
    <property type="entry name" value="Cyt_P450"/>
</dbReference>
<dbReference type="OrthoDB" id="1103324at2759"/>
<dbReference type="Proteomes" id="UP000091956">
    <property type="component" value="Unassembled WGS sequence"/>
</dbReference>
<evidence type="ECO:0000256" key="6">
    <source>
        <dbReference type="RuleBase" id="RU000461"/>
    </source>
</evidence>
<feature type="signal peptide" evidence="7">
    <location>
        <begin position="1"/>
        <end position="28"/>
    </location>
</feature>
<dbReference type="InterPro" id="IPR017972">
    <property type="entry name" value="Cyt_P450_CS"/>
</dbReference>
<keyword evidence="6" id="KW-0503">Monooxygenase</keyword>
<comment type="similarity">
    <text evidence="1 6">Belongs to the cytochrome P450 family.</text>
</comment>
<protein>
    <recommendedName>
        <fullName evidence="10">O-methylsterigmatocystin oxidoreductase</fullName>
    </recommendedName>
</protein>
<dbReference type="STRING" id="342668.A0A1B8GKC6"/>
<dbReference type="InterPro" id="IPR050364">
    <property type="entry name" value="Cytochrome_P450_fung"/>
</dbReference>
<dbReference type="InterPro" id="IPR002401">
    <property type="entry name" value="Cyt_P450_E_grp-I"/>
</dbReference>
<sequence length="545" mass="62069">MSLITLFMLFATSSILLIFRYIATSGNARKPPNGLLRVPGPKGLPIIGNTLQLGPQPQKMLKSWAREYGEVFQIRLGWENWVYLNTPQAVKDILDKQSAITSGRPPMPVASDIVSGGMRFLLMTYSPTWRKLRAIVHKLLTPKVSNTFMPSQEFEAKQLIYDILTDNKDEWSFYMHVRRYTTSVVMTSTYGRRVAEWQSEDVREVYGLMKEFSENTAAGAFIADLIPPLAKLPVWMQLWRKRALKYQARQTAIWMKYWMNLKHQVANKEAPDCFVKQFMETDYQKQDISEVQGAFVAGTMIEAGSETTSSSLNSCIKYLAAYPEVQQRAHTELSKVVGDSRSPTFEDELNLPYIQAMVKEILRIRPVTNVGQPHYTTADVVYGDFFIPKGTVIAINQYAIHFDRYRYDDPEAFNPERYLGHPLKAGAYAAAADPFERDHFGFGAGRRICPGMHLAENSLFITLAKILWAFEIRPHIGDDGKEEAVDVSDDAYEEGTSTLPKQFQMRFIPRNTTRERVLRDEWETAQKEGYLLGGVKVNTTGMVAQ</sequence>
<accession>A0A1B8GKC6</accession>
<evidence type="ECO:0000256" key="4">
    <source>
        <dbReference type="ARBA" id="ARBA00023004"/>
    </source>
</evidence>
<keyword evidence="9" id="KW-1185">Reference proteome</keyword>
<dbReference type="GO" id="GO:0020037">
    <property type="term" value="F:heme binding"/>
    <property type="evidence" value="ECO:0007669"/>
    <property type="project" value="InterPro"/>
</dbReference>
<evidence type="ECO:0008006" key="10">
    <source>
        <dbReference type="Google" id="ProtNLM"/>
    </source>
</evidence>
<dbReference type="PANTHER" id="PTHR46300">
    <property type="entry name" value="P450, PUTATIVE (EUROFUNG)-RELATED-RELATED"/>
    <property type="match status" value="1"/>
</dbReference>
<reference evidence="8 9" key="1">
    <citation type="submission" date="2016-03" db="EMBL/GenBank/DDBJ databases">
        <title>Comparative genomics of Pseudogymnoascus destructans, the fungus causing white-nose syndrome of bats.</title>
        <authorList>
            <person name="Palmer J.M."/>
            <person name="Drees K.P."/>
            <person name="Foster J.T."/>
            <person name="Lindner D.L."/>
        </authorList>
    </citation>
    <scope>NUCLEOTIDE SEQUENCE [LARGE SCALE GENOMIC DNA]</scope>
    <source>
        <strain evidence="8 9">UAMH 10579</strain>
    </source>
</reference>
<dbReference type="PROSITE" id="PS00086">
    <property type="entry name" value="CYTOCHROME_P450"/>
    <property type="match status" value="1"/>
</dbReference>
<keyword evidence="3 6" id="KW-0560">Oxidoreductase</keyword>
<feature type="chain" id="PRO_5008608669" description="O-methylsterigmatocystin oxidoreductase" evidence="7">
    <location>
        <begin position="29"/>
        <end position="545"/>
    </location>
</feature>
<dbReference type="GO" id="GO:0005506">
    <property type="term" value="F:iron ion binding"/>
    <property type="evidence" value="ECO:0007669"/>
    <property type="project" value="InterPro"/>
</dbReference>
<evidence type="ECO:0000256" key="2">
    <source>
        <dbReference type="ARBA" id="ARBA00022723"/>
    </source>
</evidence>
<name>A0A1B8GKC6_9PEZI</name>
<comment type="cofactor">
    <cofactor evidence="5">
        <name>heme</name>
        <dbReference type="ChEBI" id="CHEBI:30413"/>
    </cofactor>
</comment>
<dbReference type="RefSeq" id="XP_018130007.1">
    <property type="nucleotide sequence ID" value="XM_018275289.1"/>
</dbReference>
<organism evidence="8 9">
    <name type="scientific">Pseudogymnoascus verrucosus</name>
    <dbReference type="NCBI Taxonomy" id="342668"/>
    <lineage>
        <taxon>Eukaryota</taxon>
        <taxon>Fungi</taxon>
        <taxon>Dikarya</taxon>
        <taxon>Ascomycota</taxon>
        <taxon>Pezizomycotina</taxon>
        <taxon>Leotiomycetes</taxon>
        <taxon>Thelebolales</taxon>
        <taxon>Thelebolaceae</taxon>
        <taxon>Pseudogymnoascus</taxon>
    </lineage>
</organism>
<reference evidence="9" key="2">
    <citation type="journal article" date="2018" name="Nat. Commun.">
        <title>Extreme sensitivity to ultraviolet light in the fungal pathogen causing white-nose syndrome of bats.</title>
        <authorList>
            <person name="Palmer J.M."/>
            <person name="Drees K.P."/>
            <person name="Foster J.T."/>
            <person name="Lindner D.L."/>
        </authorList>
    </citation>
    <scope>NUCLEOTIDE SEQUENCE [LARGE SCALE GENOMIC DNA]</scope>
    <source>
        <strain evidence="9">UAMH 10579</strain>
    </source>
</reference>
<dbReference type="SUPFAM" id="SSF48264">
    <property type="entry name" value="Cytochrome P450"/>
    <property type="match status" value="1"/>
</dbReference>
<dbReference type="GeneID" id="28839217"/>
<dbReference type="Gene3D" id="1.10.630.10">
    <property type="entry name" value="Cytochrome P450"/>
    <property type="match status" value="1"/>
</dbReference>